<feature type="region of interest" description="Disordered" evidence="1">
    <location>
        <begin position="119"/>
        <end position="162"/>
    </location>
</feature>
<proteinExistence type="predicted"/>
<feature type="region of interest" description="Disordered" evidence="1">
    <location>
        <begin position="1"/>
        <end position="24"/>
    </location>
</feature>
<evidence type="ECO:0000256" key="1">
    <source>
        <dbReference type="SAM" id="MobiDB-lite"/>
    </source>
</evidence>
<keyword evidence="3" id="KW-1185">Reference proteome</keyword>
<evidence type="ECO:0000313" key="2">
    <source>
        <dbReference type="EMBL" id="QKJ32474.1"/>
    </source>
</evidence>
<gene>
    <name evidence="2" type="ORF">HQ865_22810</name>
</gene>
<accession>A0A7D4TS17</accession>
<dbReference type="AlphaFoldDB" id="A0A7D4TS17"/>
<organism evidence="2 3">
    <name type="scientific">Mucilaginibacter mali</name>
    <dbReference type="NCBI Taxonomy" id="2740462"/>
    <lineage>
        <taxon>Bacteria</taxon>
        <taxon>Pseudomonadati</taxon>
        <taxon>Bacteroidota</taxon>
        <taxon>Sphingobacteriia</taxon>
        <taxon>Sphingobacteriales</taxon>
        <taxon>Sphingobacteriaceae</taxon>
        <taxon>Mucilaginibacter</taxon>
    </lineage>
</organism>
<evidence type="ECO:0000313" key="3">
    <source>
        <dbReference type="Proteomes" id="UP000505355"/>
    </source>
</evidence>
<dbReference type="RefSeq" id="WP_173417124.1">
    <property type="nucleotide sequence ID" value="NZ_CP054139.1"/>
</dbReference>
<dbReference type="EMBL" id="CP054139">
    <property type="protein sequence ID" value="QKJ32474.1"/>
    <property type="molecule type" value="Genomic_DNA"/>
</dbReference>
<dbReference type="Proteomes" id="UP000505355">
    <property type="component" value="Chromosome"/>
</dbReference>
<sequence>MDIGGNGKCRRGDKSPEPTPEQLREHRRLAEQVNYRIALNELAFYARGSTRQEGVLTDAQKGRAWTDHLGQGWVARTPISSPARNELAAILEVIREYEATHGNGDKEQQALDGIAEVRAARGEPSPDRLANFERNTAGTDAAMSPADIEPPSPQEHVIEIER</sequence>
<reference evidence="2 3" key="1">
    <citation type="submission" date="2020-05" db="EMBL/GenBank/DDBJ databases">
        <title>Mucilaginibacter mali sp. nov.</title>
        <authorList>
            <person name="Kim H.S."/>
            <person name="Lee K.C."/>
            <person name="Suh M.K."/>
            <person name="Kim J.-S."/>
            <person name="Han K.-I."/>
            <person name="Eom M.K."/>
            <person name="Shin Y.K."/>
            <person name="Lee J.-S."/>
        </authorList>
    </citation>
    <scope>NUCLEOTIDE SEQUENCE [LARGE SCALE GENOMIC DNA]</scope>
    <source>
        <strain evidence="2 3">G2-14</strain>
    </source>
</reference>
<name>A0A7D4TS17_9SPHI</name>
<protein>
    <submittedName>
        <fullName evidence="2">Uncharacterized protein</fullName>
    </submittedName>
</protein>
<feature type="compositionally biased region" description="Basic and acidic residues" evidence="1">
    <location>
        <begin position="10"/>
        <end position="24"/>
    </location>
</feature>
<dbReference type="KEGG" id="mmab:HQ865_22810"/>